<sequence length="70" mass="7959">MPFISKIQRQSDYSLFPSSCPIVIDNGASYFRLGWAGETDPRIIFRNIVQRPRLKTTGKMSLLICKALLV</sequence>
<comment type="caution">
    <text evidence="1">The sequence shown here is derived from an EMBL/GenBank/DDBJ whole genome shotgun (WGS) entry which is preliminary data.</text>
</comment>
<evidence type="ECO:0000313" key="2">
    <source>
        <dbReference type="Proteomes" id="UP000626092"/>
    </source>
</evidence>
<dbReference type="Proteomes" id="UP000626092">
    <property type="component" value="Unassembled WGS sequence"/>
</dbReference>
<dbReference type="InterPro" id="IPR004000">
    <property type="entry name" value="Actin"/>
</dbReference>
<dbReference type="SUPFAM" id="SSF53067">
    <property type="entry name" value="Actin-like ATPase domain"/>
    <property type="match status" value="1"/>
</dbReference>
<keyword evidence="2" id="KW-1185">Reference proteome</keyword>
<dbReference type="AlphaFoldDB" id="A0A834LE85"/>
<proteinExistence type="predicted"/>
<dbReference type="EMBL" id="WJXA01000010">
    <property type="protein sequence ID" value="KAF7130863.1"/>
    <property type="molecule type" value="Genomic_DNA"/>
</dbReference>
<organism evidence="1 2">
    <name type="scientific">Rhododendron simsii</name>
    <name type="common">Sims's rhododendron</name>
    <dbReference type="NCBI Taxonomy" id="118357"/>
    <lineage>
        <taxon>Eukaryota</taxon>
        <taxon>Viridiplantae</taxon>
        <taxon>Streptophyta</taxon>
        <taxon>Embryophyta</taxon>
        <taxon>Tracheophyta</taxon>
        <taxon>Spermatophyta</taxon>
        <taxon>Magnoliopsida</taxon>
        <taxon>eudicotyledons</taxon>
        <taxon>Gunneridae</taxon>
        <taxon>Pentapetalae</taxon>
        <taxon>asterids</taxon>
        <taxon>Ericales</taxon>
        <taxon>Ericaceae</taxon>
        <taxon>Ericoideae</taxon>
        <taxon>Rhodoreae</taxon>
        <taxon>Rhododendron</taxon>
    </lineage>
</organism>
<dbReference type="InterPro" id="IPR043129">
    <property type="entry name" value="ATPase_NBD"/>
</dbReference>
<accession>A0A834LE85</accession>
<dbReference type="Gene3D" id="3.30.420.40">
    <property type="match status" value="1"/>
</dbReference>
<protein>
    <submittedName>
        <fullName evidence="1">Uncharacterized protein</fullName>
    </submittedName>
</protein>
<gene>
    <name evidence="1" type="ORF">RHSIM_Rhsim10G0146300</name>
</gene>
<dbReference type="Pfam" id="PF00022">
    <property type="entry name" value="Actin"/>
    <property type="match status" value="1"/>
</dbReference>
<evidence type="ECO:0000313" key="1">
    <source>
        <dbReference type="EMBL" id="KAF7130863.1"/>
    </source>
</evidence>
<reference evidence="1" key="1">
    <citation type="submission" date="2019-11" db="EMBL/GenBank/DDBJ databases">
        <authorList>
            <person name="Liu Y."/>
            <person name="Hou J."/>
            <person name="Li T.-Q."/>
            <person name="Guan C.-H."/>
            <person name="Wu X."/>
            <person name="Wu H.-Z."/>
            <person name="Ling F."/>
            <person name="Zhang R."/>
            <person name="Shi X.-G."/>
            <person name="Ren J.-P."/>
            <person name="Chen E.-F."/>
            <person name="Sun J.-M."/>
        </authorList>
    </citation>
    <scope>NUCLEOTIDE SEQUENCE</scope>
    <source>
        <strain evidence="1">Adult_tree_wgs_1</strain>
        <tissue evidence="1">Leaves</tissue>
    </source>
</reference>
<name>A0A834LE85_RHOSS</name>
<dbReference type="OrthoDB" id="7340501at2759"/>